<dbReference type="Gene3D" id="1.25.40.900">
    <property type="match status" value="1"/>
</dbReference>
<dbReference type="EMBL" id="QSTF01000041">
    <property type="protein sequence ID" value="RGM36724.1"/>
    <property type="molecule type" value="Genomic_DNA"/>
</dbReference>
<evidence type="ECO:0000313" key="8">
    <source>
        <dbReference type="EMBL" id="RGM36724.1"/>
    </source>
</evidence>
<evidence type="ECO:0000259" key="7">
    <source>
        <dbReference type="Pfam" id="PF14322"/>
    </source>
</evidence>
<keyword evidence="5" id="KW-0998">Cell outer membrane</keyword>
<dbReference type="InterPro" id="IPR012944">
    <property type="entry name" value="SusD_RagB_dom"/>
</dbReference>
<evidence type="ECO:0000313" key="9">
    <source>
        <dbReference type="Proteomes" id="UP000260780"/>
    </source>
</evidence>
<comment type="caution">
    <text evidence="8">The sequence shown here is derived from an EMBL/GenBank/DDBJ whole genome shotgun (WGS) entry which is preliminary data.</text>
</comment>
<sequence length="477" mass="53538">MKFKYLTILTFATAMVSCDVLDKEPADSWESSSAITSYEDLVYAVNGVYESQTWTSATSSRGIYSGDFTLYADMKGEDFQCIGKNGQATDVSWYLATPTSLSPETFYFSFYQSLARVNKVIEQVAEVGLSGEEVEQQLGELYALRALFHFDLARLYAKIPSTVNDMNSELGITLATQTFPANYIGERTSLTKTYETIFSDLDTALQKLANMKDKTTGHINYWGALALRSRVHLYMDNADGTDHNALALKDAKEVIENSPYKLYSIGDYLSVWSQQFTPSENIFEIAVTSQYNAQRNSLGYYTHAEGYAEAAISDSFKQLLASQPAGDVRKELIAEETDNGNNTGFYTQKYPGYNGEIYVNNPKVIRLSEVYLIAAEAALKSIDDNGVTAAKYINDLREKRITGYSDVNTVTLDEILKERRIELNGEGHMAWDMWRNKKSVNNPKVGKIDYTDYRTILPIPQAEINTSHGVIKQNFGY</sequence>
<evidence type="ECO:0000256" key="1">
    <source>
        <dbReference type="ARBA" id="ARBA00004442"/>
    </source>
</evidence>
<reference evidence="8 9" key="1">
    <citation type="submission" date="2018-08" db="EMBL/GenBank/DDBJ databases">
        <title>A genome reference for cultivated species of the human gut microbiota.</title>
        <authorList>
            <person name="Zou Y."/>
            <person name="Xue W."/>
            <person name="Luo G."/>
        </authorList>
    </citation>
    <scope>NUCLEOTIDE SEQUENCE [LARGE SCALE GENOMIC DNA]</scope>
    <source>
        <strain evidence="8 9">OM08-14</strain>
    </source>
</reference>
<evidence type="ECO:0000256" key="4">
    <source>
        <dbReference type="ARBA" id="ARBA00023136"/>
    </source>
</evidence>
<dbReference type="CDD" id="cd08977">
    <property type="entry name" value="SusD"/>
    <property type="match status" value="1"/>
</dbReference>
<dbReference type="InterPro" id="IPR033985">
    <property type="entry name" value="SusD-like_N"/>
</dbReference>
<protein>
    <submittedName>
        <fullName evidence="8">RagB/SusD family nutrient uptake outer membrane protein</fullName>
    </submittedName>
</protein>
<dbReference type="Pfam" id="PF07980">
    <property type="entry name" value="SusD_RagB"/>
    <property type="match status" value="1"/>
</dbReference>
<dbReference type="RefSeq" id="WP_117748291.1">
    <property type="nucleotide sequence ID" value="NZ_QSTF01000041.1"/>
</dbReference>
<dbReference type="SUPFAM" id="SSF48452">
    <property type="entry name" value="TPR-like"/>
    <property type="match status" value="1"/>
</dbReference>
<keyword evidence="4" id="KW-0472">Membrane</keyword>
<dbReference type="InterPro" id="IPR011990">
    <property type="entry name" value="TPR-like_helical_dom_sf"/>
</dbReference>
<accession>A0A3E4W3E4</accession>
<comment type="subcellular location">
    <subcellularLocation>
        <location evidence="1">Cell outer membrane</location>
    </subcellularLocation>
</comment>
<organism evidence="8 9">
    <name type="scientific">Phocaeicola plebeius</name>
    <dbReference type="NCBI Taxonomy" id="310297"/>
    <lineage>
        <taxon>Bacteria</taxon>
        <taxon>Pseudomonadati</taxon>
        <taxon>Bacteroidota</taxon>
        <taxon>Bacteroidia</taxon>
        <taxon>Bacteroidales</taxon>
        <taxon>Bacteroidaceae</taxon>
        <taxon>Phocaeicola</taxon>
    </lineage>
</organism>
<gene>
    <name evidence="8" type="ORF">DXC17_12965</name>
</gene>
<evidence type="ECO:0000256" key="2">
    <source>
        <dbReference type="ARBA" id="ARBA00006275"/>
    </source>
</evidence>
<evidence type="ECO:0000259" key="6">
    <source>
        <dbReference type="Pfam" id="PF07980"/>
    </source>
</evidence>
<dbReference type="Gene3D" id="1.25.40.390">
    <property type="match status" value="1"/>
</dbReference>
<evidence type="ECO:0000256" key="3">
    <source>
        <dbReference type="ARBA" id="ARBA00022729"/>
    </source>
</evidence>
<dbReference type="Gene3D" id="2.20.20.130">
    <property type="match status" value="1"/>
</dbReference>
<dbReference type="AlphaFoldDB" id="A0A3E4W3E4"/>
<dbReference type="PROSITE" id="PS51257">
    <property type="entry name" value="PROKAR_LIPOPROTEIN"/>
    <property type="match status" value="1"/>
</dbReference>
<comment type="similarity">
    <text evidence="2">Belongs to the SusD family.</text>
</comment>
<dbReference type="Proteomes" id="UP000260780">
    <property type="component" value="Unassembled WGS sequence"/>
</dbReference>
<keyword evidence="3" id="KW-0732">Signal</keyword>
<dbReference type="GO" id="GO:0009279">
    <property type="term" value="C:cell outer membrane"/>
    <property type="evidence" value="ECO:0007669"/>
    <property type="project" value="UniProtKB-SubCell"/>
</dbReference>
<dbReference type="Pfam" id="PF14322">
    <property type="entry name" value="SusD-like_3"/>
    <property type="match status" value="1"/>
</dbReference>
<proteinExistence type="inferred from homology"/>
<feature type="domain" description="RagB/SusD" evidence="6">
    <location>
        <begin position="337"/>
        <end position="477"/>
    </location>
</feature>
<name>A0A3E4W3E4_9BACT</name>
<evidence type="ECO:0000256" key="5">
    <source>
        <dbReference type="ARBA" id="ARBA00023237"/>
    </source>
</evidence>
<feature type="domain" description="SusD-like N-terminal" evidence="7">
    <location>
        <begin position="84"/>
        <end position="233"/>
    </location>
</feature>